<keyword evidence="2" id="KW-1185">Reference proteome</keyword>
<sequence>MTAPEFPTFLSQVFDVTQSDSIIGFQVTWNKKINENLNILQALSIQPRVYPVELIDHSGEMKQPGNYQLNINGKFGGFPFVLGYSRNSKPTASMNIPINENASINVASTISTYPDIGSSFTYLSNIFTSRIDIDINNYFKDGNMTLFSTYIPSPKYGFGGSLTLPLSQSSPPMLTLASQFSKGPRRSCLMIHHIGLGEIFENNSFAIGTTYTIEPKTIAGVTLKVDQNPLNSELRLGIQRNFVMSRISAVVSSSGIVQSFFQRNVRQGILLSTSACADNAHKIYTFGLGLVLES</sequence>
<name>A0A1J4JWN4_9EUKA</name>
<comment type="caution">
    <text evidence="1">The sequence shown here is derived from an EMBL/GenBank/DDBJ whole genome shotgun (WGS) entry which is preliminary data.</text>
</comment>
<accession>A0A1J4JWN4</accession>
<dbReference type="GeneID" id="94827920"/>
<reference evidence="1" key="1">
    <citation type="submission" date="2016-10" db="EMBL/GenBank/DDBJ databases">
        <authorList>
            <person name="Benchimol M."/>
            <person name="Almeida L.G."/>
            <person name="Vasconcelos A.T."/>
            <person name="Perreira-Neves A."/>
            <person name="Rosa I.A."/>
            <person name="Tasca T."/>
            <person name="Bogo M.R."/>
            <person name="de Souza W."/>
        </authorList>
    </citation>
    <scope>NUCLEOTIDE SEQUENCE [LARGE SCALE GENOMIC DNA]</scope>
    <source>
        <strain evidence="1">K</strain>
    </source>
</reference>
<gene>
    <name evidence="1" type="ORF">TRFO_06644</name>
</gene>
<dbReference type="OrthoDB" id="10559927at2759"/>
<protein>
    <submittedName>
        <fullName evidence="1">Uncharacterized protein</fullName>
    </submittedName>
</protein>
<dbReference type="InterPro" id="IPR023614">
    <property type="entry name" value="Porin_dom_sf"/>
</dbReference>
<proteinExistence type="predicted"/>
<dbReference type="AlphaFoldDB" id="A0A1J4JWN4"/>
<dbReference type="Proteomes" id="UP000179807">
    <property type="component" value="Unassembled WGS sequence"/>
</dbReference>
<evidence type="ECO:0000313" key="1">
    <source>
        <dbReference type="EMBL" id="OHT03419.1"/>
    </source>
</evidence>
<dbReference type="VEuPathDB" id="TrichDB:TRFO_06644"/>
<dbReference type="Gene3D" id="2.40.160.10">
    <property type="entry name" value="Porin"/>
    <property type="match status" value="1"/>
</dbReference>
<evidence type="ECO:0000313" key="2">
    <source>
        <dbReference type="Proteomes" id="UP000179807"/>
    </source>
</evidence>
<dbReference type="RefSeq" id="XP_068356555.1">
    <property type="nucleotide sequence ID" value="XM_068493216.1"/>
</dbReference>
<dbReference type="EMBL" id="MLAK01000827">
    <property type="protein sequence ID" value="OHT03419.1"/>
    <property type="molecule type" value="Genomic_DNA"/>
</dbReference>
<organism evidence="1 2">
    <name type="scientific">Tritrichomonas foetus</name>
    <dbReference type="NCBI Taxonomy" id="1144522"/>
    <lineage>
        <taxon>Eukaryota</taxon>
        <taxon>Metamonada</taxon>
        <taxon>Parabasalia</taxon>
        <taxon>Tritrichomonadida</taxon>
        <taxon>Tritrichomonadidae</taxon>
        <taxon>Tritrichomonas</taxon>
    </lineage>
</organism>